<evidence type="ECO:0000256" key="8">
    <source>
        <dbReference type="ARBA" id="ARBA00023175"/>
    </source>
</evidence>
<dbReference type="GO" id="GO:0005524">
    <property type="term" value="F:ATP binding"/>
    <property type="evidence" value="ECO:0007669"/>
    <property type="project" value="UniProtKB-UniRule"/>
</dbReference>
<keyword evidence="7 13" id="KW-0175">Coiled coil</keyword>
<dbReference type="EMBL" id="BFAA01000312">
    <property type="protein sequence ID" value="GCB70880.1"/>
    <property type="molecule type" value="Genomic_DNA"/>
</dbReference>
<dbReference type="PRINTS" id="PR00380">
    <property type="entry name" value="KINESINHEAVY"/>
</dbReference>
<dbReference type="SUPFAM" id="SSF52540">
    <property type="entry name" value="P-loop containing nucleoside triphosphate hydrolases"/>
    <property type="match status" value="1"/>
</dbReference>
<feature type="region of interest" description="Disordered" evidence="14">
    <location>
        <begin position="652"/>
        <end position="683"/>
    </location>
</feature>
<evidence type="ECO:0000256" key="6">
    <source>
        <dbReference type="ARBA" id="ARBA00022840"/>
    </source>
</evidence>
<dbReference type="OrthoDB" id="3176171at2759"/>
<dbReference type="GO" id="GO:0005634">
    <property type="term" value="C:nucleus"/>
    <property type="evidence" value="ECO:0007669"/>
    <property type="project" value="UniProtKB-SubCell"/>
</dbReference>
<keyword evidence="4 12" id="KW-0493">Microtubule</keyword>
<dbReference type="FunFam" id="3.40.850.10:FF:000027">
    <property type="entry name" value="Kinesin-like protein"/>
    <property type="match status" value="1"/>
</dbReference>
<dbReference type="GO" id="GO:0008017">
    <property type="term" value="F:microtubule binding"/>
    <property type="evidence" value="ECO:0007669"/>
    <property type="project" value="InterPro"/>
</dbReference>
<accession>A0A401PCM9</accession>
<proteinExistence type="inferred from homology"/>
<evidence type="ECO:0000256" key="9">
    <source>
        <dbReference type="ARBA" id="ARBA00023212"/>
    </source>
</evidence>
<dbReference type="GO" id="GO:0007018">
    <property type="term" value="P:microtubule-based movement"/>
    <property type="evidence" value="ECO:0007669"/>
    <property type="project" value="InterPro"/>
</dbReference>
<gene>
    <name evidence="16" type="ORF">scyTo_0001396</name>
</gene>
<dbReference type="STRING" id="75743.A0A401PCM9"/>
<keyword evidence="10" id="KW-0539">Nucleus</keyword>
<keyword evidence="17" id="KW-1185">Reference proteome</keyword>
<evidence type="ECO:0000313" key="17">
    <source>
        <dbReference type="Proteomes" id="UP000288216"/>
    </source>
</evidence>
<dbReference type="GO" id="GO:0000278">
    <property type="term" value="P:mitotic cell cycle"/>
    <property type="evidence" value="ECO:0007669"/>
    <property type="project" value="UniProtKB-ARBA"/>
</dbReference>
<dbReference type="SMART" id="SM00129">
    <property type="entry name" value="KISc"/>
    <property type="match status" value="1"/>
</dbReference>
<evidence type="ECO:0000256" key="3">
    <source>
        <dbReference type="ARBA" id="ARBA00022490"/>
    </source>
</evidence>
<organism evidence="16 17">
    <name type="scientific">Scyliorhinus torazame</name>
    <name type="common">Cloudy catshark</name>
    <name type="synonym">Catulus torazame</name>
    <dbReference type="NCBI Taxonomy" id="75743"/>
    <lineage>
        <taxon>Eukaryota</taxon>
        <taxon>Metazoa</taxon>
        <taxon>Chordata</taxon>
        <taxon>Craniata</taxon>
        <taxon>Vertebrata</taxon>
        <taxon>Chondrichthyes</taxon>
        <taxon>Elasmobranchii</taxon>
        <taxon>Galeomorphii</taxon>
        <taxon>Galeoidea</taxon>
        <taxon>Carcharhiniformes</taxon>
        <taxon>Scyliorhinidae</taxon>
        <taxon>Scyliorhinus</taxon>
    </lineage>
</organism>
<dbReference type="InterPro" id="IPR027417">
    <property type="entry name" value="P-loop_NTPase"/>
</dbReference>
<evidence type="ECO:0000313" key="16">
    <source>
        <dbReference type="EMBL" id="GCB70880.1"/>
    </source>
</evidence>
<feature type="compositionally biased region" description="Polar residues" evidence="14">
    <location>
        <begin position="653"/>
        <end position="664"/>
    </location>
</feature>
<evidence type="ECO:0000256" key="12">
    <source>
        <dbReference type="RuleBase" id="RU000394"/>
    </source>
</evidence>
<dbReference type="GO" id="GO:0005874">
    <property type="term" value="C:microtubule"/>
    <property type="evidence" value="ECO:0007669"/>
    <property type="project" value="UniProtKB-KW"/>
</dbReference>
<evidence type="ECO:0000256" key="14">
    <source>
        <dbReference type="SAM" id="MobiDB-lite"/>
    </source>
</evidence>
<comment type="subcellular location">
    <subcellularLocation>
        <location evidence="2">Cytoplasm</location>
        <location evidence="2">Cytoskeleton</location>
    </subcellularLocation>
    <subcellularLocation>
        <location evidence="1">Nucleus</location>
    </subcellularLocation>
</comment>
<protein>
    <recommendedName>
        <fullName evidence="12">Kinesin-like protein</fullName>
    </recommendedName>
</protein>
<dbReference type="PROSITE" id="PS50067">
    <property type="entry name" value="KINESIN_MOTOR_2"/>
    <property type="match status" value="1"/>
</dbReference>
<evidence type="ECO:0000256" key="1">
    <source>
        <dbReference type="ARBA" id="ARBA00004123"/>
    </source>
</evidence>
<dbReference type="PROSITE" id="PS00411">
    <property type="entry name" value="KINESIN_MOTOR_1"/>
    <property type="match status" value="1"/>
</dbReference>
<reference evidence="16 17" key="1">
    <citation type="journal article" date="2018" name="Nat. Ecol. Evol.">
        <title>Shark genomes provide insights into elasmobranch evolution and the origin of vertebrates.</title>
        <authorList>
            <person name="Hara Y"/>
            <person name="Yamaguchi K"/>
            <person name="Onimaru K"/>
            <person name="Kadota M"/>
            <person name="Koyanagi M"/>
            <person name="Keeley SD"/>
            <person name="Tatsumi K"/>
            <person name="Tanaka K"/>
            <person name="Motone F"/>
            <person name="Kageyama Y"/>
            <person name="Nozu R"/>
            <person name="Adachi N"/>
            <person name="Nishimura O"/>
            <person name="Nakagawa R"/>
            <person name="Tanegashima C"/>
            <person name="Kiyatake I"/>
            <person name="Matsumoto R"/>
            <person name="Murakumo K"/>
            <person name="Nishida K"/>
            <person name="Terakita A"/>
            <person name="Kuratani S"/>
            <person name="Sato K"/>
            <person name="Hyodo S Kuraku.S."/>
        </authorList>
    </citation>
    <scope>NUCLEOTIDE SEQUENCE [LARGE SCALE GENOMIC DNA]</scope>
</reference>
<feature type="domain" description="Kinesin motor" evidence="15">
    <location>
        <begin position="11"/>
        <end position="354"/>
    </location>
</feature>
<sequence length="951" mass="108530">MPSTENDVCNHVKVFIRVRPENSREQNGRHHKVVHVVDKHMLVFDPKVDEINYFYGCKVKHRDLNKRKNKDLQFVFDRVFGGDSSQSDIFEETKSILESVFNGYNCTVFAYGTTGSGKTHTMLGSPGQPGVMYRTMKELYNRIEQLKDEKCCDVAVSYLEVYNEEVRDLLTNSRSLAVREDAQSGVIVQGLTLHKPTSSKQLLQMLDYGNKNRTQHPTDVNSNSSRSHAVFQVFLRQQERTANINQNIKIAKMCLVDLAGSERISAMNIKTARFREGANINQSLLALGNVINALADSKRKNQHIPYRNSKLTRLLKDSLGGNCQTIMIAAISPSSLFYEDTYNTLKYANRAKDIKSSIKSNVLNLNNHVGKYAKICEEQRKEIMELKEKLKAYESEKLLVHNNHGRNIMAGSNSKENEIKRFEQVLENIFSNRQKIRITCLDLELKLKEMELKMYYYQKYQQHAKLLSCEHVTEKASCKHERRLAALITQHKHIQQKTETAEKMLEENDNWLHRVENEMCLLGQNGKMPQVLNQDLQCSHLKMEVMDLKRQIQHMNQLLSLQKPENRRTEKLINTLLPAFCQQYQTMKEAGLASAAAEDAFVQVEQLVQQEKGITWEDQIMKLPEQLSDGQLNISSIMNYSQLTYCQAAPCSSKRTPSRSQQEMTVKVKKDKSPHQLKPAAESKENLLSMGEAGTVSTYRSSRRRLEQSLLTCSDLNSSTVQNSSLAQLDDSLAKEGLARIHYTPENCKSQIMQVSCQLPISKQELQTADCHREEERKNLSDTENSVSKMSENLINVTYNLGECSQFVKDTRVQHSFVNETNCNKAVTGYNASYKHSKNHRSFLQRLGLPSLLSSNATNSKPSYMALTAATRKKRKSESFLGQGDDNAAKRVRQNMPTVKEPTGVLLPGRSQNRRGEYLARRKRISKEGLIYKGLSSNKDNGRRAKSMQHI</sequence>
<dbReference type="InterPro" id="IPR036961">
    <property type="entry name" value="Kinesin_motor_dom_sf"/>
</dbReference>
<dbReference type="Gene3D" id="3.40.850.10">
    <property type="entry name" value="Kinesin motor domain"/>
    <property type="match status" value="1"/>
</dbReference>
<dbReference type="Proteomes" id="UP000288216">
    <property type="component" value="Unassembled WGS sequence"/>
</dbReference>
<keyword evidence="5 11" id="KW-0547">Nucleotide-binding</keyword>
<comment type="caution">
    <text evidence="16">The sequence shown here is derived from an EMBL/GenBank/DDBJ whole genome shotgun (WGS) entry which is preliminary data.</text>
</comment>
<feature type="binding site" evidence="11">
    <location>
        <begin position="112"/>
        <end position="119"/>
    </location>
    <ligand>
        <name>ATP</name>
        <dbReference type="ChEBI" id="CHEBI:30616"/>
    </ligand>
</feature>
<dbReference type="OMA" id="SCKHERR"/>
<dbReference type="PANTHER" id="PTHR47968:SF65">
    <property type="entry name" value="KINESIN MOTOR DOMAIN-CONTAINING PROTEIN"/>
    <property type="match status" value="1"/>
</dbReference>
<dbReference type="AlphaFoldDB" id="A0A401PCM9"/>
<feature type="region of interest" description="Disordered" evidence="14">
    <location>
        <begin position="870"/>
        <end position="914"/>
    </location>
</feature>
<evidence type="ECO:0000256" key="7">
    <source>
        <dbReference type="ARBA" id="ARBA00023054"/>
    </source>
</evidence>
<evidence type="ECO:0000259" key="15">
    <source>
        <dbReference type="PROSITE" id="PS50067"/>
    </source>
</evidence>
<keyword evidence="6 11" id="KW-0067">ATP-binding</keyword>
<keyword evidence="3" id="KW-0963">Cytoplasm</keyword>
<evidence type="ECO:0000256" key="13">
    <source>
        <dbReference type="SAM" id="Coils"/>
    </source>
</evidence>
<evidence type="ECO:0000256" key="10">
    <source>
        <dbReference type="ARBA" id="ARBA00023242"/>
    </source>
</evidence>
<keyword evidence="9" id="KW-0206">Cytoskeleton</keyword>
<dbReference type="InterPro" id="IPR027640">
    <property type="entry name" value="Kinesin-like_fam"/>
</dbReference>
<keyword evidence="8 11" id="KW-0505">Motor protein</keyword>
<dbReference type="PANTHER" id="PTHR47968">
    <property type="entry name" value="CENTROMERE PROTEIN E"/>
    <property type="match status" value="1"/>
</dbReference>
<comment type="similarity">
    <text evidence="11 12">Belongs to the TRAFAC class myosin-kinesin ATPase superfamily. Kinesin family.</text>
</comment>
<dbReference type="InterPro" id="IPR019821">
    <property type="entry name" value="Kinesin_motor_CS"/>
</dbReference>
<evidence type="ECO:0000256" key="11">
    <source>
        <dbReference type="PROSITE-ProRule" id="PRU00283"/>
    </source>
</evidence>
<evidence type="ECO:0000256" key="4">
    <source>
        <dbReference type="ARBA" id="ARBA00022701"/>
    </source>
</evidence>
<feature type="region of interest" description="Disordered" evidence="14">
    <location>
        <begin position="931"/>
        <end position="951"/>
    </location>
</feature>
<dbReference type="GO" id="GO:0005819">
    <property type="term" value="C:spindle"/>
    <property type="evidence" value="ECO:0007669"/>
    <property type="project" value="UniProtKB-ARBA"/>
</dbReference>
<name>A0A401PCM9_SCYTO</name>
<evidence type="ECO:0000256" key="5">
    <source>
        <dbReference type="ARBA" id="ARBA00022741"/>
    </source>
</evidence>
<dbReference type="InterPro" id="IPR001752">
    <property type="entry name" value="Kinesin_motor_dom"/>
</dbReference>
<dbReference type="Pfam" id="PF00225">
    <property type="entry name" value="Kinesin"/>
    <property type="match status" value="1"/>
</dbReference>
<feature type="coiled-coil region" evidence="13">
    <location>
        <begin position="369"/>
        <end position="403"/>
    </location>
</feature>
<dbReference type="CDD" id="cd01370">
    <property type="entry name" value="KISc_KIP3_like"/>
    <property type="match status" value="1"/>
</dbReference>
<dbReference type="GO" id="GO:0003777">
    <property type="term" value="F:microtubule motor activity"/>
    <property type="evidence" value="ECO:0007669"/>
    <property type="project" value="InterPro"/>
</dbReference>
<evidence type="ECO:0000256" key="2">
    <source>
        <dbReference type="ARBA" id="ARBA00004245"/>
    </source>
</evidence>